<dbReference type="AlphaFoldDB" id="A0A8J5Q8Q2"/>
<comment type="cofactor">
    <cofactor evidence="1">
        <name>Zn(2+)</name>
        <dbReference type="ChEBI" id="CHEBI:29105"/>
    </cofactor>
</comment>
<keyword evidence="2" id="KW-0819">tRNA processing</keyword>
<keyword evidence="11" id="KW-1185">Reference proteome</keyword>
<evidence type="ECO:0000256" key="3">
    <source>
        <dbReference type="ARBA" id="ARBA00022722"/>
    </source>
</evidence>
<dbReference type="CDD" id="cd07718">
    <property type="entry name" value="RNaseZ_ELAC1_ELAC2-C-term-like_MBL-fold"/>
    <property type="match status" value="1"/>
</dbReference>
<dbReference type="GO" id="GO:1990180">
    <property type="term" value="P:mitochondrial tRNA 3'-end processing"/>
    <property type="evidence" value="ECO:0007669"/>
    <property type="project" value="TreeGrafter"/>
</dbReference>
<evidence type="ECO:0000256" key="2">
    <source>
        <dbReference type="ARBA" id="ARBA00022694"/>
    </source>
</evidence>
<feature type="domain" description="tRNase Z endonuclease" evidence="9">
    <location>
        <begin position="22"/>
        <end position="84"/>
    </location>
</feature>
<dbReference type="GO" id="GO:0005739">
    <property type="term" value="C:mitochondrion"/>
    <property type="evidence" value="ECO:0007669"/>
    <property type="project" value="TreeGrafter"/>
</dbReference>
<dbReference type="OrthoDB" id="527344at2759"/>
<evidence type="ECO:0000256" key="4">
    <source>
        <dbReference type="ARBA" id="ARBA00022723"/>
    </source>
</evidence>
<keyword evidence="5" id="KW-0255">Endonuclease</keyword>
<evidence type="ECO:0000256" key="5">
    <source>
        <dbReference type="ARBA" id="ARBA00022759"/>
    </source>
</evidence>
<reference evidence="10 11" key="1">
    <citation type="journal article" date="2021" name="DNA Res.">
        <title>Genome analysis of Candida subhashii reveals its hybrid nature and dual mitochondrial genome conformations.</title>
        <authorList>
            <person name="Mixao V."/>
            <person name="Hegedusova E."/>
            <person name="Saus E."/>
            <person name="Pryszcz L.P."/>
            <person name="Cillingova A."/>
            <person name="Nosek J."/>
            <person name="Gabaldon T."/>
        </authorList>
    </citation>
    <scope>NUCLEOTIDE SEQUENCE [LARGE SCALE GENOMIC DNA]</scope>
    <source>
        <strain evidence="10 11">CBS 10753</strain>
    </source>
</reference>
<dbReference type="Pfam" id="PF13691">
    <property type="entry name" value="Lactamase_B_4"/>
    <property type="match status" value="1"/>
</dbReference>
<keyword evidence="4" id="KW-0479">Metal-binding</keyword>
<keyword evidence="7" id="KW-0862">Zinc</keyword>
<gene>
    <name evidence="10" type="ORF">J8A68_003529</name>
</gene>
<evidence type="ECO:0000256" key="8">
    <source>
        <dbReference type="SAM" id="MobiDB-lite"/>
    </source>
</evidence>
<evidence type="ECO:0000256" key="7">
    <source>
        <dbReference type="ARBA" id="ARBA00022833"/>
    </source>
</evidence>
<dbReference type="Proteomes" id="UP000694255">
    <property type="component" value="Unassembled WGS sequence"/>
</dbReference>
<dbReference type="RefSeq" id="XP_049263172.1">
    <property type="nucleotide sequence ID" value="XM_049407395.1"/>
</dbReference>
<comment type="caution">
    <text evidence="10">The sequence shown here is derived from an EMBL/GenBank/DDBJ whole genome shotgun (WGS) entry which is preliminary data.</text>
</comment>
<dbReference type="InterPro" id="IPR047151">
    <property type="entry name" value="RNZ2-like"/>
</dbReference>
<dbReference type="PANTHER" id="PTHR12553:SF49">
    <property type="entry name" value="ZINC PHOSPHODIESTERASE ELAC PROTEIN 2"/>
    <property type="match status" value="1"/>
</dbReference>
<dbReference type="InterPro" id="IPR027794">
    <property type="entry name" value="tRNase_Z_dom"/>
</dbReference>
<dbReference type="GO" id="GO:0042781">
    <property type="term" value="F:3'-tRNA processing endoribonuclease activity"/>
    <property type="evidence" value="ECO:0007669"/>
    <property type="project" value="InterPro"/>
</dbReference>
<evidence type="ECO:0000259" key="9">
    <source>
        <dbReference type="Pfam" id="PF13691"/>
    </source>
</evidence>
<dbReference type="GO" id="GO:0046872">
    <property type="term" value="F:metal ion binding"/>
    <property type="evidence" value="ECO:0007669"/>
    <property type="project" value="UniProtKB-KW"/>
</dbReference>
<keyword evidence="6" id="KW-0378">Hydrolase</keyword>
<sequence length="875" mass="100099">MEQAPAIKQGQINLPAPFCMTTLLHLTDETARPLISLSTHKGRYLFGKVPEGSQRILNTFKLRYNNLKGIFLSGTINSWTDIGGLAGLFLTISDGSSKDVNVFGNRNLIQYIIATWRHFVFRKGVKINITDPESDLIHDGEEVNIFSIKIPRDKPTHTTRRDRQKIHNSALDKLISCMFPMDTSIVNSKDPESYTKIDPSLHTYVDLPPAPHVYQSQESYSYLIRILPAPGKFNPKEAIALGVKPGPLFRQLQLGSVVLNEAGEEVHPHQVMGESRKLSKVLVVDIPNNFYYGNTIKCKEWFIKDEKKGDEDIGLVYHFLGADVDFNLEKYTKDFLCQFPQDTQHVISHPSMTNNTILNIRSSCNILTLKSLMNENFNVINSEPYVPLNPNDRITRLHALQTYCITYDGIQPDTSAIFDGDSEQIYKEKVIPSLEPLDVPIKSFSELANKKIDFSSSKSSSSLKDQVQVITLGTGSSLPTASRNVTGNLVRIPFRKTKDSDITFRSVLLDGGEATLGNLKRMVGPNGSQELLKELSLIFLSHLHADHHLGIVSVINEWFEVNHDDDDARLHLIVPDDYIMFLEDWYSLEENYHKFYNKDKLRVFSAEAFVPPSRATGPVRPISLKQFERIFDSGEKHDAFRVPVNVDTSEIYKMYEYIGLKRVELARAHHCAFSYSSVMKYKLSKDENFIVSYSGDTAPNPYFAYIGYGTDLLIHEATFANSLAKDAYEKKHSTMIEAIHVALCMNCPKIILTHFSSRFANTNNCIKRTRMKEAAEHVEHYMKNMRRRSEIFDFDIKSNPLKYSKTYDNLEIYFAYDLMSVRYSDIKLQEKYWDIFDEIFTPSMFEREVDENFEEEGVPPKDAPAKRQKITDQWY</sequence>
<dbReference type="EMBL" id="JAGSYN010000157">
    <property type="protein sequence ID" value="KAG7662939.1"/>
    <property type="molecule type" value="Genomic_DNA"/>
</dbReference>
<dbReference type="PANTHER" id="PTHR12553">
    <property type="entry name" value="ZINC PHOSPHODIESTERASE ELAC PROTEIN 2"/>
    <property type="match status" value="1"/>
</dbReference>
<protein>
    <recommendedName>
        <fullName evidence="9">tRNase Z endonuclease domain-containing protein</fullName>
    </recommendedName>
</protein>
<name>A0A8J5Q8Q2_9ASCO</name>
<keyword evidence="3" id="KW-0540">Nuclease</keyword>
<evidence type="ECO:0000313" key="10">
    <source>
        <dbReference type="EMBL" id="KAG7662939.1"/>
    </source>
</evidence>
<evidence type="ECO:0000256" key="1">
    <source>
        <dbReference type="ARBA" id="ARBA00001947"/>
    </source>
</evidence>
<accession>A0A8J5Q8Q2</accession>
<dbReference type="GeneID" id="73470329"/>
<proteinExistence type="predicted"/>
<evidence type="ECO:0000313" key="11">
    <source>
        <dbReference type="Proteomes" id="UP000694255"/>
    </source>
</evidence>
<organism evidence="10 11">
    <name type="scientific">[Candida] subhashii</name>
    <dbReference type="NCBI Taxonomy" id="561895"/>
    <lineage>
        <taxon>Eukaryota</taxon>
        <taxon>Fungi</taxon>
        <taxon>Dikarya</taxon>
        <taxon>Ascomycota</taxon>
        <taxon>Saccharomycotina</taxon>
        <taxon>Pichiomycetes</taxon>
        <taxon>Debaryomycetaceae</taxon>
        <taxon>Spathaspora</taxon>
    </lineage>
</organism>
<evidence type="ECO:0000256" key="6">
    <source>
        <dbReference type="ARBA" id="ARBA00022801"/>
    </source>
</evidence>
<feature type="region of interest" description="Disordered" evidence="8">
    <location>
        <begin position="851"/>
        <end position="875"/>
    </location>
</feature>